<reference evidence="2" key="1">
    <citation type="submission" date="2020-03" db="EMBL/GenBank/DDBJ databases">
        <authorList>
            <person name="Weist P."/>
        </authorList>
    </citation>
    <scope>NUCLEOTIDE SEQUENCE</scope>
</reference>
<evidence type="ECO:0000313" key="3">
    <source>
        <dbReference type="Proteomes" id="UP001153269"/>
    </source>
</evidence>
<dbReference type="AlphaFoldDB" id="A0A9N7UCK6"/>
<organism evidence="2 3">
    <name type="scientific">Pleuronectes platessa</name>
    <name type="common">European plaice</name>
    <dbReference type="NCBI Taxonomy" id="8262"/>
    <lineage>
        <taxon>Eukaryota</taxon>
        <taxon>Metazoa</taxon>
        <taxon>Chordata</taxon>
        <taxon>Craniata</taxon>
        <taxon>Vertebrata</taxon>
        <taxon>Euteleostomi</taxon>
        <taxon>Actinopterygii</taxon>
        <taxon>Neopterygii</taxon>
        <taxon>Teleostei</taxon>
        <taxon>Neoteleostei</taxon>
        <taxon>Acanthomorphata</taxon>
        <taxon>Carangaria</taxon>
        <taxon>Pleuronectiformes</taxon>
        <taxon>Pleuronectoidei</taxon>
        <taxon>Pleuronectidae</taxon>
        <taxon>Pleuronectes</taxon>
    </lineage>
</organism>
<evidence type="ECO:0000313" key="2">
    <source>
        <dbReference type="EMBL" id="CAB1427573.1"/>
    </source>
</evidence>
<gene>
    <name evidence="2" type="ORF">PLEPLA_LOCUS15514</name>
</gene>
<evidence type="ECO:0000256" key="1">
    <source>
        <dbReference type="SAM" id="MobiDB-lite"/>
    </source>
</evidence>
<keyword evidence="3" id="KW-1185">Reference proteome</keyword>
<name>A0A9N7UCK6_PLEPL</name>
<sequence length="105" mass="11417">MALSGGRKPHVCTHLEGEGKASLGTGSSCPLDAPIATQGRGHRIWESLMDRKLVAATWRWMCCAVTDIHGVLAILTLNRNSGLKLRQTRSAEEGPRGTRTHQRST</sequence>
<accession>A0A9N7UCK6</accession>
<protein>
    <submittedName>
        <fullName evidence="2">Uncharacterized protein</fullName>
    </submittedName>
</protein>
<feature type="region of interest" description="Disordered" evidence="1">
    <location>
        <begin position="84"/>
        <end position="105"/>
    </location>
</feature>
<comment type="caution">
    <text evidence="2">The sequence shown here is derived from an EMBL/GenBank/DDBJ whole genome shotgun (WGS) entry which is preliminary data.</text>
</comment>
<proteinExistence type="predicted"/>
<dbReference type="Proteomes" id="UP001153269">
    <property type="component" value="Unassembled WGS sequence"/>
</dbReference>
<dbReference type="EMBL" id="CADEAL010000979">
    <property type="protein sequence ID" value="CAB1427573.1"/>
    <property type="molecule type" value="Genomic_DNA"/>
</dbReference>